<sequence length="585" mass="65340">MGPPTGKVLVFDNKEQSNDKRNSDNAMLDDDTYADDYSVTNNSEEDDDNDAANKEADEEFRRAQEMALAVAALAPKAPTNWTAKGRLGRSLKGRRGRRGHRKAAEEIKLAVADVICASTNSNMMQGGRKKKGHNKKRSKPSSKEEAEPVEFNVLRHLLGKHVEDYLVDNEYYLELEGKVLHGWDLVSCVAVIHFVLFYFLCGVPYATLDEFDSLDANSNFIRAVFIIDMAFVFCLSNNRRYTRVVSDASKLGKTAGTTATTTKTSSKKNKGIKSINTTESSQKNRVPSSETSVDALSTETSQSIEQLLPLEPESRIKLEWLDNISFQEPHLMELEQLQPTSTLAERRRFLKARKHVVKAASAQLGEYLEWRTTNRIDQFFPANSFTTDEEDWKHAARGAMELKNTSGKAQVLPPLPRIVSVFEDHLAEVVLCKQGARIVHVLPCLLESSLASNATYALAVAMYLDRKLDRSCTEKVTVVIDIRAGQGWSNPSSVSIVPFIKLVVGLLNTYFPERLSRCILYPLPFTATLLFNKAKDYLDPDTAAKIQVCSGAGSVQSPVPEKVCEFIGPKAIECMEDRRRGLFRQ</sequence>
<evidence type="ECO:0000313" key="4">
    <source>
        <dbReference type="Proteomes" id="UP001295423"/>
    </source>
</evidence>
<feature type="domain" description="CRAL-TRIO" evidence="2">
    <location>
        <begin position="438"/>
        <end position="585"/>
    </location>
</feature>
<feature type="region of interest" description="Disordered" evidence="1">
    <location>
        <begin position="255"/>
        <end position="295"/>
    </location>
</feature>
<dbReference type="SUPFAM" id="SSF46938">
    <property type="entry name" value="CRAL/TRIO N-terminal domain"/>
    <property type="match status" value="1"/>
</dbReference>
<reference evidence="3" key="1">
    <citation type="submission" date="2023-08" db="EMBL/GenBank/DDBJ databases">
        <authorList>
            <person name="Audoor S."/>
            <person name="Bilcke G."/>
        </authorList>
    </citation>
    <scope>NUCLEOTIDE SEQUENCE</scope>
</reference>
<protein>
    <recommendedName>
        <fullName evidence="2">CRAL-TRIO domain-containing protein</fullName>
    </recommendedName>
</protein>
<dbReference type="PROSITE" id="PS50191">
    <property type="entry name" value="CRAL_TRIO"/>
    <property type="match status" value="1"/>
</dbReference>
<dbReference type="InterPro" id="IPR036865">
    <property type="entry name" value="CRAL-TRIO_dom_sf"/>
</dbReference>
<dbReference type="PANTHER" id="PTHR46277:SF3">
    <property type="entry name" value="BINDING PROTEIN, PUTATIVE-RELATED"/>
    <property type="match status" value="1"/>
</dbReference>
<evidence type="ECO:0000256" key="1">
    <source>
        <dbReference type="SAM" id="MobiDB-lite"/>
    </source>
</evidence>
<dbReference type="InterPro" id="IPR036273">
    <property type="entry name" value="CRAL/TRIO_N_dom_sf"/>
</dbReference>
<dbReference type="AlphaFoldDB" id="A0AAD2JGA3"/>
<feature type="compositionally biased region" description="Basic residues" evidence="1">
    <location>
        <begin position="127"/>
        <end position="140"/>
    </location>
</feature>
<dbReference type="Pfam" id="PF00650">
    <property type="entry name" value="CRAL_TRIO"/>
    <property type="match status" value="1"/>
</dbReference>
<feature type="region of interest" description="Disordered" evidence="1">
    <location>
        <begin position="1"/>
        <end position="58"/>
    </location>
</feature>
<comment type="caution">
    <text evidence="3">The sequence shown here is derived from an EMBL/GenBank/DDBJ whole genome shotgun (WGS) entry which is preliminary data.</text>
</comment>
<dbReference type="InterPro" id="IPR001251">
    <property type="entry name" value="CRAL-TRIO_dom"/>
</dbReference>
<accession>A0AAD2JGA3</accession>
<feature type="compositionally biased region" description="Polar residues" evidence="1">
    <location>
        <begin position="279"/>
        <end position="295"/>
    </location>
</feature>
<proteinExistence type="predicted"/>
<feature type="compositionally biased region" description="Basic and acidic residues" evidence="1">
    <location>
        <begin position="12"/>
        <end position="23"/>
    </location>
</feature>
<feature type="compositionally biased region" description="Low complexity" evidence="1">
    <location>
        <begin position="255"/>
        <end position="264"/>
    </location>
</feature>
<dbReference type="CDD" id="cd00170">
    <property type="entry name" value="SEC14"/>
    <property type="match status" value="1"/>
</dbReference>
<organism evidence="3 4">
    <name type="scientific">Cylindrotheca closterium</name>
    <dbReference type="NCBI Taxonomy" id="2856"/>
    <lineage>
        <taxon>Eukaryota</taxon>
        <taxon>Sar</taxon>
        <taxon>Stramenopiles</taxon>
        <taxon>Ochrophyta</taxon>
        <taxon>Bacillariophyta</taxon>
        <taxon>Bacillariophyceae</taxon>
        <taxon>Bacillariophycidae</taxon>
        <taxon>Bacillariales</taxon>
        <taxon>Bacillariaceae</taxon>
        <taxon>Cylindrotheca</taxon>
    </lineage>
</organism>
<dbReference type="EMBL" id="CAKOGP040001714">
    <property type="protein sequence ID" value="CAJ1946599.1"/>
    <property type="molecule type" value="Genomic_DNA"/>
</dbReference>
<gene>
    <name evidence="3" type="ORF">CYCCA115_LOCUS10741</name>
</gene>
<evidence type="ECO:0000313" key="3">
    <source>
        <dbReference type="EMBL" id="CAJ1946599.1"/>
    </source>
</evidence>
<keyword evidence="4" id="KW-1185">Reference proteome</keyword>
<feature type="compositionally biased region" description="Basic residues" evidence="1">
    <location>
        <begin position="86"/>
        <end position="99"/>
    </location>
</feature>
<dbReference type="Gene3D" id="3.40.525.10">
    <property type="entry name" value="CRAL-TRIO lipid binding domain"/>
    <property type="match status" value="1"/>
</dbReference>
<feature type="region of interest" description="Disordered" evidence="1">
    <location>
        <begin position="80"/>
        <end position="99"/>
    </location>
</feature>
<name>A0AAD2JGA3_9STRA</name>
<feature type="region of interest" description="Disordered" evidence="1">
    <location>
        <begin position="122"/>
        <end position="147"/>
    </location>
</feature>
<dbReference type="SUPFAM" id="SSF52087">
    <property type="entry name" value="CRAL/TRIO domain"/>
    <property type="match status" value="1"/>
</dbReference>
<dbReference type="Proteomes" id="UP001295423">
    <property type="component" value="Unassembled WGS sequence"/>
</dbReference>
<dbReference type="PANTHER" id="PTHR46277">
    <property type="entry name" value="OS03G0850700 PROTEIN"/>
    <property type="match status" value="1"/>
</dbReference>
<evidence type="ECO:0000259" key="2">
    <source>
        <dbReference type="PROSITE" id="PS50191"/>
    </source>
</evidence>